<dbReference type="InterPro" id="IPR003593">
    <property type="entry name" value="AAA+_ATPase"/>
</dbReference>
<evidence type="ECO:0000256" key="3">
    <source>
        <dbReference type="ARBA" id="ARBA00022840"/>
    </source>
</evidence>
<dbReference type="PROSITE" id="PS00211">
    <property type="entry name" value="ABC_TRANSPORTER_1"/>
    <property type="match status" value="1"/>
</dbReference>
<dbReference type="FunFam" id="3.40.50.300:FF:000425">
    <property type="entry name" value="Probable ABC transporter, ATP-binding subunit"/>
    <property type="match status" value="1"/>
</dbReference>
<protein>
    <submittedName>
        <fullName evidence="5">Spermidine/putrescine import ATP-binding protein PotA</fullName>
        <ecNumber evidence="5">3.6.3.31</ecNumber>
    </submittedName>
</protein>
<keyword evidence="5" id="KW-0378">Hydrolase</keyword>
<dbReference type="KEGG" id="ful:C4N20_07985"/>
<evidence type="ECO:0000256" key="2">
    <source>
        <dbReference type="ARBA" id="ARBA00022741"/>
    </source>
</evidence>
<evidence type="ECO:0000256" key="1">
    <source>
        <dbReference type="ARBA" id="ARBA00022448"/>
    </source>
</evidence>
<accession>A0AAX2J7L2</accession>
<dbReference type="RefSeq" id="WP_005978838.1">
    <property type="nucleotide sequence ID" value="NZ_BAABXY010000001.1"/>
</dbReference>
<evidence type="ECO:0000259" key="4">
    <source>
        <dbReference type="PROSITE" id="PS50893"/>
    </source>
</evidence>
<feature type="domain" description="ABC transporter" evidence="4">
    <location>
        <begin position="3"/>
        <end position="233"/>
    </location>
</feature>
<dbReference type="SMART" id="SM00382">
    <property type="entry name" value="AAA"/>
    <property type="match status" value="1"/>
</dbReference>
<dbReference type="GO" id="GO:0016887">
    <property type="term" value="F:ATP hydrolysis activity"/>
    <property type="evidence" value="ECO:0007669"/>
    <property type="project" value="InterPro"/>
</dbReference>
<dbReference type="GO" id="GO:0015697">
    <property type="term" value="P:quaternary ammonium group transport"/>
    <property type="evidence" value="ECO:0007669"/>
    <property type="project" value="UniProtKB-ARBA"/>
</dbReference>
<dbReference type="Gene3D" id="2.40.50.100">
    <property type="match status" value="1"/>
</dbReference>
<dbReference type="InterPro" id="IPR003439">
    <property type="entry name" value="ABC_transporter-like_ATP-bd"/>
</dbReference>
<dbReference type="SUPFAM" id="SSF52540">
    <property type="entry name" value="P-loop containing nucleoside triphosphate hydrolases"/>
    <property type="match status" value="1"/>
</dbReference>
<evidence type="ECO:0000313" key="6">
    <source>
        <dbReference type="Proteomes" id="UP000249008"/>
    </source>
</evidence>
<organism evidence="5 6">
    <name type="scientific">Fusobacterium ulcerans</name>
    <dbReference type="NCBI Taxonomy" id="861"/>
    <lineage>
        <taxon>Bacteria</taxon>
        <taxon>Fusobacteriati</taxon>
        <taxon>Fusobacteriota</taxon>
        <taxon>Fusobacteriia</taxon>
        <taxon>Fusobacteriales</taxon>
        <taxon>Fusobacteriaceae</taxon>
        <taxon>Fusobacterium</taxon>
    </lineage>
</organism>
<reference evidence="5 6" key="1">
    <citation type="submission" date="2018-06" db="EMBL/GenBank/DDBJ databases">
        <authorList>
            <consortium name="Pathogen Informatics"/>
            <person name="Doyle S."/>
        </authorList>
    </citation>
    <scope>NUCLEOTIDE SEQUENCE [LARGE SCALE GENOMIC DNA]</scope>
    <source>
        <strain evidence="5 6">NCTC12112</strain>
    </source>
</reference>
<dbReference type="InterPro" id="IPR017871">
    <property type="entry name" value="ABC_transporter-like_CS"/>
</dbReference>
<dbReference type="GO" id="GO:0005524">
    <property type="term" value="F:ATP binding"/>
    <property type="evidence" value="ECO:0007669"/>
    <property type="project" value="UniProtKB-KW"/>
</dbReference>
<keyword evidence="3 5" id="KW-0067">ATP-binding</keyword>
<dbReference type="EC" id="3.6.3.31" evidence="5"/>
<dbReference type="PROSITE" id="PS50893">
    <property type="entry name" value="ABC_TRANSPORTER_2"/>
    <property type="match status" value="1"/>
</dbReference>
<dbReference type="PANTHER" id="PTHR42781">
    <property type="entry name" value="SPERMIDINE/PUTRESCINE IMPORT ATP-BINDING PROTEIN POTA"/>
    <property type="match status" value="1"/>
</dbReference>
<proteinExistence type="predicted"/>
<evidence type="ECO:0000313" key="5">
    <source>
        <dbReference type="EMBL" id="SQI99489.1"/>
    </source>
</evidence>
<dbReference type="Pfam" id="PF00005">
    <property type="entry name" value="ABC_tran"/>
    <property type="match status" value="1"/>
</dbReference>
<name>A0AAX2J7L2_9FUSO</name>
<keyword evidence="1" id="KW-0813">Transport</keyword>
<dbReference type="AlphaFoldDB" id="A0AAX2J7L2"/>
<keyword evidence="2" id="KW-0547">Nucleotide-binding</keyword>
<dbReference type="InterPro" id="IPR027417">
    <property type="entry name" value="P-loop_NTPase"/>
</dbReference>
<dbReference type="GeneID" id="78454745"/>
<dbReference type="PANTHER" id="PTHR42781:SF4">
    <property type="entry name" value="SPERMIDINE_PUTRESCINE IMPORT ATP-BINDING PROTEIN POTA"/>
    <property type="match status" value="1"/>
</dbReference>
<sequence length="308" mass="35310">MYLKIENIRKMFDKTRGIKDINFSIEKGELISFLGPSGCGKTTLLNIIGGFIQPETGKIYLEGEEITNFPPEIRNISTVFQNYALFPHMNVIENIKYGLKYKKISKKEQEDLAQEYLKIVGLEGYEKVSIHELSGGQQQRVALARALVLHPKLLLLDEPFSNLDAKLKINMREELKQLQKKLNISMIFVTHDQEEALSLSDKIVVMNMGEIIQIGTPEEIYYNPANDYVADFIGKANFIMKDGKKSLLRPEDISMKKSENGDWIIVSKEFMGAHTIFKIKKAQDELYASIQGEESKDFKINERVEIMY</sequence>
<gene>
    <name evidence="5" type="primary">potA_1</name>
    <name evidence="5" type="ORF">NCTC12112_00146</name>
</gene>
<dbReference type="Gene3D" id="3.40.50.300">
    <property type="entry name" value="P-loop containing nucleotide triphosphate hydrolases"/>
    <property type="match status" value="1"/>
</dbReference>
<dbReference type="EMBL" id="LS483487">
    <property type="protein sequence ID" value="SQI99489.1"/>
    <property type="molecule type" value="Genomic_DNA"/>
</dbReference>
<dbReference type="Proteomes" id="UP000249008">
    <property type="component" value="Chromosome 1"/>
</dbReference>
<dbReference type="InterPro" id="IPR050093">
    <property type="entry name" value="ABC_SmlMolc_Importer"/>
</dbReference>